<organism evidence="1 2">
    <name type="scientific">Algoriphagus boseongensis</name>
    <dbReference type="NCBI Taxonomy" id="1442587"/>
    <lineage>
        <taxon>Bacteria</taxon>
        <taxon>Pseudomonadati</taxon>
        <taxon>Bacteroidota</taxon>
        <taxon>Cytophagia</taxon>
        <taxon>Cytophagales</taxon>
        <taxon>Cyclobacteriaceae</taxon>
        <taxon>Algoriphagus</taxon>
    </lineage>
</organism>
<dbReference type="InterPro" id="IPR029470">
    <property type="entry name" value="PDDEXK_4"/>
</dbReference>
<dbReference type="AlphaFoldDB" id="A0A4R6T626"/>
<keyword evidence="2" id="KW-1185">Reference proteome</keyword>
<gene>
    <name evidence="1" type="ORF">DFQ04_3092</name>
</gene>
<evidence type="ECO:0000313" key="2">
    <source>
        <dbReference type="Proteomes" id="UP000294535"/>
    </source>
</evidence>
<dbReference type="OrthoDB" id="6346224at2"/>
<dbReference type="Pfam" id="PF14281">
    <property type="entry name" value="PDDEXK_4"/>
    <property type="match status" value="1"/>
</dbReference>
<accession>A0A4R6T626</accession>
<dbReference type="EMBL" id="SNYF01000008">
    <property type="protein sequence ID" value="TDQ15206.1"/>
    <property type="molecule type" value="Genomic_DNA"/>
</dbReference>
<protein>
    <submittedName>
        <fullName evidence="1">PD-(D/E)XK nuclease superfamily protein</fullName>
    </submittedName>
</protein>
<dbReference type="RefSeq" id="WP_133557407.1">
    <property type="nucleotide sequence ID" value="NZ_SNYF01000008.1"/>
</dbReference>
<evidence type="ECO:0000313" key="1">
    <source>
        <dbReference type="EMBL" id="TDQ15206.1"/>
    </source>
</evidence>
<dbReference type="Proteomes" id="UP000294535">
    <property type="component" value="Unassembled WGS sequence"/>
</dbReference>
<reference evidence="1 2" key="1">
    <citation type="submission" date="2019-03" db="EMBL/GenBank/DDBJ databases">
        <title>Genomic Encyclopedia of Type Strains, Phase III (KMG-III): the genomes of soil and plant-associated and newly described type strains.</title>
        <authorList>
            <person name="Whitman W."/>
        </authorList>
    </citation>
    <scope>NUCLEOTIDE SEQUENCE [LARGE SCALE GENOMIC DNA]</scope>
    <source>
        <strain evidence="1 2">CECT 8446</strain>
    </source>
</reference>
<comment type="caution">
    <text evidence="1">The sequence shown here is derived from an EMBL/GenBank/DDBJ whole genome shotgun (WGS) entry which is preliminary data.</text>
</comment>
<name>A0A4R6T626_9BACT</name>
<proteinExistence type="predicted"/>
<sequence>MSEISSARHLLSQVNLVVQNHEKFQKETGNAFSFTHALDIESDEVRLHTRLIGYLINPKAGHFQGDKFLKLFFKAVDIKEDTDGFKIEIEKSIGKIDRDNEEGGRIDLLISHEKKRIGFAIEVKIYAAEQEKQLKRYSKYLTYNFKSEESKVYFLTLEGNESQYHQEFDKYEKISFREHIHKWIESCRLASVDQPIIRETLTQYLANIKRLTNQNPDKNMETELFEIVTTKDNIKAYFSLLELQQKVRQRMVINLAEDLITHFKGTRILKVEYSEKLGIAHSSIDFILQQESVRIRLYWLTNWGKVGIGIMCSEKLTPESKNLLRNSLNFLKLGAYRDFADWGWFMNIDELEGRPLLNEKDWNRFGSGFWKDKISNWVEQISDTYLEVKKKMENGI</sequence>